<evidence type="ECO:0000313" key="2">
    <source>
        <dbReference type="EMBL" id="RHZ86872.1"/>
    </source>
</evidence>
<protein>
    <submittedName>
        <fullName evidence="2">Uncharacterized protein</fullName>
    </submittedName>
</protein>
<keyword evidence="1" id="KW-0812">Transmembrane</keyword>
<evidence type="ECO:0000256" key="1">
    <source>
        <dbReference type="SAM" id="Phobius"/>
    </source>
</evidence>
<keyword evidence="1" id="KW-1133">Transmembrane helix</keyword>
<dbReference type="Proteomes" id="UP000266861">
    <property type="component" value="Unassembled WGS sequence"/>
</dbReference>
<feature type="transmembrane region" description="Helical" evidence="1">
    <location>
        <begin position="104"/>
        <end position="120"/>
    </location>
</feature>
<dbReference type="EMBL" id="PQFF01000041">
    <property type="protein sequence ID" value="RHZ86872.1"/>
    <property type="molecule type" value="Genomic_DNA"/>
</dbReference>
<accession>A0A397JI07</accession>
<comment type="caution">
    <text evidence="2">The sequence shown here is derived from an EMBL/GenBank/DDBJ whole genome shotgun (WGS) entry which is preliminary data.</text>
</comment>
<evidence type="ECO:0000313" key="3">
    <source>
        <dbReference type="Proteomes" id="UP000266861"/>
    </source>
</evidence>
<keyword evidence="1" id="KW-0472">Membrane</keyword>
<keyword evidence="3" id="KW-1185">Reference proteome</keyword>
<proteinExistence type="predicted"/>
<organism evidence="2 3">
    <name type="scientific">Diversispora epigaea</name>
    <dbReference type="NCBI Taxonomy" id="1348612"/>
    <lineage>
        <taxon>Eukaryota</taxon>
        <taxon>Fungi</taxon>
        <taxon>Fungi incertae sedis</taxon>
        <taxon>Mucoromycota</taxon>
        <taxon>Glomeromycotina</taxon>
        <taxon>Glomeromycetes</taxon>
        <taxon>Diversisporales</taxon>
        <taxon>Diversisporaceae</taxon>
        <taxon>Diversispora</taxon>
    </lineage>
</organism>
<sequence length="208" mass="23537">MDATHFLEPRPSTVTVKLFLNYFAIFGGNEPYDLTISPANMPTNFFLASSSVVIDATIYGLVSRLYNSNLTLNLIQSRLDVRLTQWMDGKFDEICRKNQTKMKFHLFLLFLTIVAVGALANPTKDNSDNKLEKRYYYGDVCWSSSYDTAPCYPKCGCQKCKKAGLKSILYITHNIYAKTLVICADNTDIEDLINGLCYDPTQVLYLAN</sequence>
<dbReference type="AlphaFoldDB" id="A0A397JI07"/>
<name>A0A397JI07_9GLOM</name>
<reference evidence="2 3" key="1">
    <citation type="submission" date="2018-08" db="EMBL/GenBank/DDBJ databases">
        <title>Genome and evolution of the arbuscular mycorrhizal fungus Diversispora epigaea (formerly Glomus versiforme) and its bacterial endosymbionts.</title>
        <authorList>
            <person name="Sun X."/>
            <person name="Fei Z."/>
            <person name="Harrison M."/>
        </authorList>
    </citation>
    <scope>NUCLEOTIDE SEQUENCE [LARGE SCALE GENOMIC DNA]</scope>
    <source>
        <strain evidence="2 3">IT104</strain>
    </source>
</reference>
<gene>
    <name evidence="2" type="ORF">Glove_43g93</name>
</gene>